<dbReference type="InterPro" id="IPR001763">
    <property type="entry name" value="Rhodanese-like_dom"/>
</dbReference>
<dbReference type="CDD" id="cd00158">
    <property type="entry name" value="RHOD"/>
    <property type="match status" value="1"/>
</dbReference>
<name>A0ABW3LCQ5_9BACL</name>
<dbReference type="RefSeq" id="WP_144837190.1">
    <property type="nucleotide sequence ID" value="NZ_JBHTKI010000008.1"/>
</dbReference>
<evidence type="ECO:0000259" key="1">
    <source>
        <dbReference type="PROSITE" id="PS50206"/>
    </source>
</evidence>
<dbReference type="InterPro" id="IPR036873">
    <property type="entry name" value="Rhodanese-like_dom_sf"/>
</dbReference>
<dbReference type="Pfam" id="PF00581">
    <property type="entry name" value="Rhodanese"/>
    <property type="match status" value="1"/>
</dbReference>
<dbReference type="SMART" id="SM00450">
    <property type="entry name" value="RHOD"/>
    <property type="match status" value="1"/>
</dbReference>
<protein>
    <submittedName>
        <fullName evidence="2">Rhodanese-like domain-containing protein</fullName>
    </submittedName>
</protein>
<dbReference type="PANTHER" id="PTHR43031">
    <property type="entry name" value="FAD-DEPENDENT OXIDOREDUCTASE"/>
    <property type="match status" value="1"/>
</dbReference>
<reference evidence="3" key="1">
    <citation type="journal article" date="2019" name="Int. J. Syst. Evol. Microbiol.">
        <title>The Global Catalogue of Microorganisms (GCM) 10K type strain sequencing project: providing services to taxonomists for standard genome sequencing and annotation.</title>
        <authorList>
            <consortium name="The Broad Institute Genomics Platform"/>
            <consortium name="The Broad Institute Genome Sequencing Center for Infectious Disease"/>
            <person name="Wu L."/>
            <person name="Ma J."/>
        </authorList>
    </citation>
    <scope>NUCLEOTIDE SEQUENCE [LARGE SCALE GENOMIC DNA]</scope>
    <source>
        <strain evidence="3">CCUG 56756</strain>
    </source>
</reference>
<dbReference type="SUPFAM" id="SSF52821">
    <property type="entry name" value="Rhodanese/Cell cycle control phosphatase"/>
    <property type="match status" value="1"/>
</dbReference>
<dbReference type="PROSITE" id="PS50206">
    <property type="entry name" value="RHODANESE_3"/>
    <property type="match status" value="1"/>
</dbReference>
<keyword evidence="3" id="KW-1185">Reference proteome</keyword>
<feature type="domain" description="Rhodanese" evidence="1">
    <location>
        <begin position="15"/>
        <end position="99"/>
    </location>
</feature>
<dbReference type="InterPro" id="IPR050229">
    <property type="entry name" value="GlpE_sulfurtransferase"/>
</dbReference>
<dbReference type="EMBL" id="JBHTKI010000008">
    <property type="protein sequence ID" value="MFD1030932.1"/>
    <property type="molecule type" value="Genomic_DNA"/>
</dbReference>
<dbReference type="Proteomes" id="UP001597109">
    <property type="component" value="Unassembled WGS sequence"/>
</dbReference>
<gene>
    <name evidence="2" type="ORF">ACFQ1X_05755</name>
</gene>
<dbReference type="PANTHER" id="PTHR43031:SF17">
    <property type="entry name" value="SULFURTRANSFERASE YTWF-RELATED"/>
    <property type="match status" value="1"/>
</dbReference>
<proteinExistence type="predicted"/>
<comment type="caution">
    <text evidence="2">The sequence shown here is derived from an EMBL/GenBank/DDBJ whole genome shotgun (WGS) entry which is preliminary data.</text>
</comment>
<evidence type="ECO:0000313" key="2">
    <source>
        <dbReference type="EMBL" id="MFD1030932.1"/>
    </source>
</evidence>
<evidence type="ECO:0000313" key="3">
    <source>
        <dbReference type="Proteomes" id="UP001597109"/>
    </source>
</evidence>
<organism evidence="2 3">
    <name type="scientific">Metaplanococcus flavidus</name>
    <dbReference type="NCBI Taxonomy" id="569883"/>
    <lineage>
        <taxon>Bacteria</taxon>
        <taxon>Bacillati</taxon>
        <taxon>Bacillota</taxon>
        <taxon>Bacilli</taxon>
        <taxon>Bacillales</taxon>
        <taxon>Caryophanaceae</taxon>
        <taxon>Metaplanococcus</taxon>
    </lineage>
</organism>
<dbReference type="Gene3D" id="3.40.250.10">
    <property type="entry name" value="Rhodanese-like domain"/>
    <property type="match status" value="1"/>
</dbReference>
<accession>A0ABW3LCQ5</accession>
<sequence>MKKITTDELLERIEAGEQLNIIDVREADEVAAGIIPGAKHIPLGEVDSRVGEFEKDKPYYLVCRSGARSGRASDFLNEQGVDATNVEGGMLNWNGETTA</sequence>